<accession>A0A379X3V7</accession>
<dbReference type="GO" id="GO:0005524">
    <property type="term" value="F:ATP binding"/>
    <property type="evidence" value="ECO:0007669"/>
    <property type="project" value="UniProtKB-KW"/>
</dbReference>
<sequence>MPVTGIVINTGGVELIVSQPIDSEELPIAFATNTD</sequence>
<evidence type="ECO:0000313" key="1">
    <source>
        <dbReference type="EMBL" id="SUH40316.1"/>
    </source>
</evidence>
<keyword evidence="1" id="KW-0547">Nucleotide-binding</keyword>
<dbReference type="AlphaFoldDB" id="A0A379X3V7"/>
<reference evidence="1 2" key="1">
    <citation type="submission" date="2018-06" db="EMBL/GenBank/DDBJ databases">
        <authorList>
            <consortium name="Pathogen Informatics"/>
            <person name="Doyle S."/>
        </authorList>
    </citation>
    <scope>NUCLEOTIDE SEQUENCE [LARGE SCALE GENOMIC DNA]</scope>
    <source>
        <strain evidence="1 2">NCTC8261</strain>
    </source>
</reference>
<organism evidence="1 2">
    <name type="scientific">Salmonella enterica I</name>
    <dbReference type="NCBI Taxonomy" id="59201"/>
    <lineage>
        <taxon>Bacteria</taxon>
        <taxon>Pseudomonadati</taxon>
        <taxon>Pseudomonadota</taxon>
        <taxon>Gammaproteobacteria</taxon>
        <taxon>Enterobacterales</taxon>
        <taxon>Enterobacteriaceae</taxon>
        <taxon>Salmonella</taxon>
    </lineage>
</organism>
<name>A0A379X3V7_SALET</name>
<protein>
    <submittedName>
        <fullName evidence="1">Ferrichrome ABC transporter ATP-binding protein</fullName>
    </submittedName>
</protein>
<evidence type="ECO:0000313" key="2">
    <source>
        <dbReference type="Proteomes" id="UP000254712"/>
    </source>
</evidence>
<keyword evidence="1" id="KW-0067">ATP-binding</keyword>
<dbReference type="Proteomes" id="UP000254712">
    <property type="component" value="Unassembled WGS sequence"/>
</dbReference>
<gene>
    <name evidence="1" type="ORF">NCTC8261_06701</name>
</gene>
<proteinExistence type="predicted"/>
<dbReference type="EMBL" id="UGXT01000002">
    <property type="protein sequence ID" value="SUH40316.1"/>
    <property type="molecule type" value="Genomic_DNA"/>
</dbReference>